<feature type="domain" description="F-box" evidence="2">
    <location>
        <begin position="36"/>
        <end position="87"/>
    </location>
</feature>
<dbReference type="OrthoDB" id="994566at2759"/>
<organism evidence="3 4">
    <name type="scientific">Corchorus olitorius</name>
    <dbReference type="NCBI Taxonomy" id="93759"/>
    <lineage>
        <taxon>Eukaryota</taxon>
        <taxon>Viridiplantae</taxon>
        <taxon>Streptophyta</taxon>
        <taxon>Embryophyta</taxon>
        <taxon>Tracheophyta</taxon>
        <taxon>Spermatophyta</taxon>
        <taxon>Magnoliopsida</taxon>
        <taxon>eudicotyledons</taxon>
        <taxon>Gunneridae</taxon>
        <taxon>Pentapetalae</taxon>
        <taxon>rosids</taxon>
        <taxon>malvids</taxon>
        <taxon>Malvales</taxon>
        <taxon>Malvaceae</taxon>
        <taxon>Grewioideae</taxon>
        <taxon>Apeibeae</taxon>
        <taxon>Corchorus</taxon>
    </lineage>
</organism>
<sequence>MKVTRKRRRSNEPGSLLVSCSTGKRKRKPNSETQQPPSLSDLPLDIVERIIRSLGMKDRIRVRGVCKDWSVLSRNIPSVDKYPWAMRFRWQPSDNGQISGECLLIDPPVQEEHAAEKDVVRGKEFEIFLRATARASSYGWVLFEQLDFGLFLYSPFTREVIKLPSPINYRALTFSLDATCPKCVIFTLTYYFGRNICINICSPGDDSWKTFEFESGFKRSSFAVDAAYANGNFYCVFRGGELGAFNVALEEWSMLTVEALPGFGFTFAKLIVSDGDLQLLCHGDSTQKLKLLKFDFSKKRWVEERNLKNRVLFIGCTSFSCPAIGGTSELANKVFSNKAFTFCSMYPWVTCYGKGTKSKSQQYSNWVQTARDRTSKAWIEVPWSGVWRANDLINAV</sequence>
<dbReference type="Gene3D" id="1.20.1280.50">
    <property type="match status" value="1"/>
</dbReference>
<dbReference type="InterPro" id="IPR005174">
    <property type="entry name" value="KIB1-4_b-propeller"/>
</dbReference>
<feature type="region of interest" description="Disordered" evidence="1">
    <location>
        <begin position="1"/>
        <end position="40"/>
    </location>
</feature>
<dbReference type="Pfam" id="PF03478">
    <property type="entry name" value="Beta-prop_KIB1-4"/>
    <property type="match status" value="1"/>
</dbReference>
<keyword evidence="4" id="KW-1185">Reference proteome</keyword>
<dbReference type="PANTHER" id="PTHR33127:SF5">
    <property type="entry name" value="TRANSMEMBRANE PROTEIN"/>
    <property type="match status" value="1"/>
</dbReference>
<comment type="caution">
    <text evidence="3">The sequence shown here is derived from an EMBL/GenBank/DDBJ whole genome shotgun (WGS) entry which is preliminary data.</text>
</comment>
<gene>
    <name evidence="3" type="ORF">COLO4_35245</name>
</gene>
<dbReference type="EMBL" id="AWUE01022518">
    <property type="protein sequence ID" value="OMO57603.1"/>
    <property type="molecule type" value="Genomic_DNA"/>
</dbReference>
<dbReference type="SUPFAM" id="SSF81383">
    <property type="entry name" value="F-box domain"/>
    <property type="match status" value="1"/>
</dbReference>
<evidence type="ECO:0000313" key="3">
    <source>
        <dbReference type="EMBL" id="OMO57603.1"/>
    </source>
</evidence>
<name>A0A1R3GHP1_9ROSI</name>
<dbReference type="SMART" id="SM00256">
    <property type="entry name" value="FBOX"/>
    <property type="match status" value="1"/>
</dbReference>
<evidence type="ECO:0000313" key="4">
    <source>
        <dbReference type="Proteomes" id="UP000187203"/>
    </source>
</evidence>
<dbReference type="Pfam" id="PF00646">
    <property type="entry name" value="F-box"/>
    <property type="match status" value="1"/>
</dbReference>
<accession>A0A1R3GHP1</accession>
<protein>
    <recommendedName>
        <fullName evidence="2">F-box domain-containing protein</fullName>
    </recommendedName>
</protein>
<dbReference type="AlphaFoldDB" id="A0A1R3GHP1"/>
<evidence type="ECO:0000256" key="1">
    <source>
        <dbReference type="SAM" id="MobiDB-lite"/>
    </source>
</evidence>
<dbReference type="Proteomes" id="UP000187203">
    <property type="component" value="Unassembled WGS sequence"/>
</dbReference>
<dbReference type="STRING" id="93759.A0A1R3GHP1"/>
<dbReference type="PANTHER" id="PTHR33127">
    <property type="entry name" value="TRANSMEMBRANE PROTEIN"/>
    <property type="match status" value="1"/>
</dbReference>
<evidence type="ECO:0000259" key="2">
    <source>
        <dbReference type="PROSITE" id="PS50181"/>
    </source>
</evidence>
<dbReference type="InterPro" id="IPR036047">
    <property type="entry name" value="F-box-like_dom_sf"/>
</dbReference>
<reference evidence="4" key="1">
    <citation type="submission" date="2013-09" db="EMBL/GenBank/DDBJ databases">
        <title>Corchorus olitorius genome sequencing.</title>
        <authorList>
            <person name="Alam M."/>
            <person name="Haque M.S."/>
            <person name="Islam M.S."/>
            <person name="Emdad E.M."/>
            <person name="Islam M.M."/>
            <person name="Ahmed B."/>
            <person name="Halim A."/>
            <person name="Hossen Q.M.M."/>
            <person name="Hossain M.Z."/>
            <person name="Ahmed R."/>
            <person name="Khan M.M."/>
            <person name="Islam R."/>
            <person name="Rashid M.M."/>
            <person name="Khan S.A."/>
            <person name="Rahman M.S."/>
            <person name="Alam M."/>
            <person name="Yahiya A.S."/>
            <person name="Khan M.S."/>
            <person name="Azam M.S."/>
            <person name="Haque T."/>
            <person name="Lashkar M.Z.H."/>
            <person name="Akhand A.I."/>
            <person name="Morshed G."/>
            <person name="Roy S."/>
            <person name="Uddin K.S."/>
            <person name="Rabeya T."/>
            <person name="Hossain A.S."/>
            <person name="Chowdhury A."/>
            <person name="Snigdha A.R."/>
            <person name="Mortoza M.S."/>
            <person name="Matin S.A."/>
            <person name="Hoque S.M.E."/>
            <person name="Islam M.K."/>
            <person name="Roy D.K."/>
            <person name="Haider R."/>
            <person name="Moosa M.M."/>
            <person name="Elias S.M."/>
            <person name="Hasan A.M."/>
            <person name="Jahan S."/>
            <person name="Shafiuddin M."/>
            <person name="Mahmood N."/>
            <person name="Shommy N.S."/>
        </authorList>
    </citation>
    <scope>NUCLEOTIDE SEQUENCE [LARGE SCALE GENOMIC DNA]</scope>
    <source>
        <strain evidence="4">cv. O-4</strain>
    </source>
</reference>
<dbReference type="PROSITE" id="PS50181">
    <property type="entry name" value="FBOX"/>
    <property type="match status" value="1"/>
</dbReference>
<dbReference type="InterPro" id="IPR001810">
    <property type="entry name" value="F-box_dom"/>
</dbReference>
<proteinExistence type="predicted"/>